<organism evidence="7 8">
    <name type="scientific">Halopseudomonas xinjiangensis</name>
    <dbReference type="NCBI Taxonomy" id="487184"/>
    <lineage>
        <taxon>Bacteria</taxon>
        <taxon>Pseudomonadati</taxon>
        <taxon>Pseudomonadota</taxon>
        <taxon>Gammaproteobacteria</taxon>
        <taxon>Pseudomonadales</taxon>
        <taxon>Pseudomonadaceae</taxon>
        <taxon>Halopseudomonas</taxon>
    </lineage>
</organism>
<feature type="transmembrane region" description="Helical" evidence="5">
    <location>
        <begin position="231"/>
        <end position="257"/>
    </location>
</feature>
<feature type="transmembrane region" description="Helical" evidence="5">
    <location>
        <begin position="158"/>
        <end position="176"/>
    </location>
</feature>
<dbReference type="Pfam" id="PF04932">
    <property type="entry name" value="Wzy_C"/>
    <property type="match status" value="1"/>
</dbReference>
<evidence type="ECO:0000256" key="2">
    <source>
        <dbReference type="ARBA" id="ARBA00022692"/>
    </source>
</evidence>
<evidence type="ECO:0000256" key="3">
    <source>
        <dbReference type="ARBA" id="ARBA00022989"/>
    </source>
</evidence>
<evidence type="ECO:0000256" key="5">
    <source>
        <dbReference type="SAM" id="Phobius"/>
    </source>
</evidence>
<proteinExistence type="predicted"/>
<evidence type="ECO:0000313" key="7">
    <source>
        <dbReference type="EMBL" id="SDR80334.1"/>
    </source>
</evidence>
<keyword evidence="4 5" id="KW-0472">Membrane</keyword>
<dbReference type="AlphaFoldDB" id="A0A1H1M0H0"/>
<keyword evidence="2 5" id="KW-0812">Transmembrane</keyword>
<dbReference type="Proteomes" id="UP000243207">
    <property type="component" value="Chromosome I"/>
</dbReference>
<feature type="transmembrane region" description="Helical" evidence="5">
    <location>
        <begin position="339"/>
        <end position="358"/>
    </location>
</feature>
<keyword evidence="8" id="KW-1185">Reference proteome</keyword>
<keyword evidence="3 5" id="KW-1133">Transmembrane helix</keyword>
<feature type="transmembrane region" description="Helical" evidence="5">
    <location>
        <begin position="17"/>
        <end position="35"/>
    </location>
</feature>
<dbReference type="InterPro" id="IPR007016">
    <property type="entry name" value="O-antigen_ligase-rel_domated"/>
</dbReference>
<comment type="subcellular location">
    <subcellularLocation>
        <location evidence="1">Membrane</location>
        <topology evidence="1">Multi-pass membrane protein</topology>
    </subcellularLocation>
</comment>
<dbReference type="STRING" id="487184.SAMN05216421_0343"/>
<feature type="transmembrane region" description="Helical" evidence="5">
    <location>
        <begin position="41"/>
        <end position="58"/>
    </location>
</feature>
<feature type="transmembrane region" description="Helical" evidence="5">
    <location>
        <begin position="120"/>
        <end position="138"/>
    </location>
</feature>
<gene>
    <name evidence="7" type="ORF">SAMN05216421_0343</name>
</gene>
<feature type="domain" description="O-antigen ligase-related" evidence="6">
    <location>
        <begin position="190"/>
        <end position="322"/>
    </location>
</feature>
<feature type="transmembrane region" description="Helical" evidence="5">
    <location>
        <begin position="65"/>
        <end position="83"/>
    </location>
</feature>
<reference evidence="8" key="1">
    <citation type="submission" date="2016-10" db="EMBL/GenBank/DDBJ databases">
        <authorList>
            <person name="Varghese N."/>
            <person name="Submissions S."/>
        </authorList>
    </citation>
    <scope>NUCLEOTIDE SEQUENCE [LARGE SCALE GENOMIC DNA]</scope>
    <source>
        <strain evidence="8">NRRL B-51270</strain>
    </source>
</reference>
<name>A0A1H1M0H0_9GAMM</name>
<feature type="transmembrane region" description="Helical" evidence="5">
    <location>
        <begin position="364"/>
        <end position="382"/>
    </location>
</feature>
<evidence type="ECO:0000313" key="8">
    <source>
        <dbReference type="Proteomes" id="UP000243207"/>
    </source>
</evidence>
<dbReference type="EMBL" id="LT629736">
    <property type="protein sequence ID" value="SDR80334.1"/>
    <property type="molecule type" value="Genomic_DNA"/>
</dbReference>
<sequence length="391" mass="43373">MLSRLPDVLGDKPSTKYFSAATLVFVASFLVLPSSKMVNNVFYVFLAIPAVVFLPGYVAAKRLSWLGALWLIFFGYFAVRGVSDGDLSFLKHLLYVALFVFVLGCLVSHSFFQWSFLVRSLFWATIAYVMLNALWLWIAGAVPVGERVLWLSGRMAGPIYTSMWISICFGLCITTWVRNNRRWEMTLAMLCALFVCGYVLQSRSGLVGLFITLFALGFIASDSVRRYPKIAFLGFAALLVGVAVLASWVPALSTLWARGDSYRLELWEHYLDVLGRCGYWQGCGIDYSPMIQLADGMTINHPHNVYLSLAMYGGLPGAILFVTLMAAVLFNAARARNMWGYALLLGLIMVNFDGHKVLDSPNELWLLLLLPAGLASATRALGYPSQLKPAS</sequence>
<dbReference type="GO" id="GO:0016020">
    <property type="term" value="C:membrane"/>
    <property type="evidence" value="ECO:0007669"/>
    <property type="project" value="UniProtKB-SubCell"/>
</dbReference>
<feature type="transmembrane region" description="Helical" evidence="5">
    <location>
        <begin position="309"/>
        <end position="332"/>
    </location>
</feature>
<feature type="transmembrane region" description="Helical" evidence="5">
    <location>
        <begin position="206"/>
        <end position="224"/>
    </location>
</feature>
<accession>A0A1H1M0H0</accession>
<feature type="transmembrane region" description="Helical" evidence="5">
    <location>
        <begin position="89"/>
        <end position="108"/>
    </location>
</feature>
<evidence type="ECO:0000256" key="1">
    <source>
        <dbReference type="ARBA" id="ARBA00004141"/>
    </source>
</evidence>
<evidence type="ECO:0000259" key="6">
    <source>
        <dbReference type="Pfam" id="PF04932"/>
    </source>
</evidence>
<evidence type="ECO:0000256" key="4">
    <source>
        <dbReference type="ARBA" id="ARBA00023136"/>
    </source>
</evidence>
<protein>
    <recommendedName>
        <fullName evidence="6">O-antigen ligase-related domain-containing protein</fullName>
    </recommendedName>
</protein>